<dbReference type="InterPro" id="IPR036365">
    <property type="entry name" value="PGBD-like_sf"/>
</dbReference>
<dbReference type="Proteomes" id="UP000177869">
    <property type="component" value="Unassembled WGS sequence"/>
</dbReference>
<evidence type="ECO:0000256" key="1">
    <source>
        <dbReference type="SAM" id="SignalP"/>
    </source>
</evidence>
<dbReference type="EMBL" id="MFTI01000024">
    <property type="protein sequence ID" value="OGI59814.1"/>
    <property type="molecule type" value="Genomic_DNA"/>
</dbReference>
<accession>A0A1F6UR51</accession>
<dbReference type="Gene3D" id="1.10.101.10">
    <property type="entry name" value="PGBD-like superfamily/PGBD"/>
    <property type="match status" value="1"/>
</dbReference>
<comment type="caution">
    <text evidence="3">The sequence shown here is derived from an EMBL/GenBank/DDBJ whole genome shotgun (WGS) entry which is preliminary data.</text>
</comment>
<evidence type="ECO:0000313" key="4">
    <source>
        <dbReference type="Proteomes" id="UP000177869"/>
    </source>
</evidence>
<dbReference type="SUPFAM" id="SSF47090">
    <property type="entry name" value="PGBD-like"/>
    <property type="match status" value="1"/>
</dbReference>
<gene>
    <name evidence="3" type="ORF">A2814_02330</name>
</gene>
<organism evidence="3 4">
    <name type="scientific">Candidatus Nomurabacteria bacterium RIFCSPHIGHO2_01_FULL_38_19</name>
    <dbReference type="NCBI Taxonomy" id="1801732"/>
    <lineage>
        <taxon>Bacteria</taxon>
        <taxon>Candidatus Nomuraibacteriota</taxon>
    </lineage>
</organism>
<keyword evidence="1" id="KW-0732">Signal</keyword>
<dbReference type="InterPro" id="IPR002477">
    <property type="entry name" value="Peptidoglycan-bd-like"/>
</dbReference>
<feature type="domain" description="Peptidoglycan binding-like" evidence="2">
    <location>
        <begin position="35"/>
        <end position="81"/>
    </location>
</feature>
<feature type="chain" id="PRO_5009527050" description="Peptidoglycan binding-like domain-containing protein" evidence="1">
    <location>
        <begin position="20"/>
        <end position="657"/>
    </location>
</feature>
<evidence type="ECO:0000313" key="3">
    <source>
        <dbReference type="EMBL" id="OGI59814.1"/>
    </source>
</evidence>
<dbReference type="AlphaFoldDB" id="A0A1F6UR51"/>
<dbReference type="InterPro" id="IPR036366">
    <property type="entry name" value="PGBDSf"/>
</dbReference>
<evidence type="ECO:0000259" key="2">
    <source>
        <dbReference type="Pfam" id="PF01471"/>
    </source>
</evidence>
<sequence length="657" mass="67326">MIVAAIVVAFAMFATTALAAYTHVGTLRQGSSGSQVVSLQTTLGGLVADGSFGPMTKAAVMSYQSSNGLVADGVVGPLTGASLAGSMMGGGSMTYPAGCTSSSGFSPTTGLSCSGGSGSLPAGCMPGYLFSSTTGLSCSGGTTPPPSGLQGGAGSIDTYDLTSGLSNEEVGEDAEDVKVAGLNLENSDDSDLSLTAVRLVFNEGTAASDFDNYASEVSIWLGSKEVARVDADEFNDDNDWTKTVTLSGAILRSGDTEDLFVAVSGVSNLDTADATDTWTVDFTSLRYIDGTGASTSEDPTVAVTTFSFESFATSADTELKITESGTANELVDDAHLINVDATDTTDNVPVLAFTVEIEGDSDVNIDSLPVTLTSTEAAGADFDEPGDIVTTLRLFADGVEIGSETVDGVAAGGADTQVVVFDDLDFDITAGDKVNFVVKGKFVALSGALDVADTIAAAFGETETDLATFDAEDETGENLADADKTGTANSTASEVRDVGFTLKFVSGTAVISKLADLTIATDDDQGTFTIVVDVTAWDGDIYFDGTNPTEAGTDAHNLDIAGTETVLASSVRSSTGAVLSGTLGTTGRYRVLEDDTERFEIKVTLAPTAAGDDGFFEVSISDLMYSLTDIDVVDATAVAYTFDLVDFKTPQVFLNGN</sequence>
<dbReference type="STRING" id="1801732.A2814_02330"/>
<protein>
    <recommendedName>
        <fullName evidence="2">Peptidoglycan binding-like domain-containing protein</fullName>
    </recommendedName>
</protein>
<feature type="signal peptide" evidence="1">
    <location>
        <begin position="1"/>
        <end position="19"/>
    </location>
</feature>
<reference evidence="3 4" key="1">
    <citation type="journal article" date="2016" name="Nat. Commun.">
        <title>Thousands of microbial genomes shed light on interconnected biogeochemical processes in an aquifer system.</title>
        <authorList>
            <person name="Anantharaman K."/>
            <person name="Brown C.T."/>
            <person name="Hug L.A."/>
            <person name="Sharon I."/>
            <person name="Castelle C.J."/>
            <person name="Probst A.J."/>
            <person name="Thomas B.C."/>
            <person name="Singh A."/>
            <person name="Wilkins M.J."/>
            <person name="Karaoz U."/>
            <person name="Brodie E.L."/>
            <person name="Williams K.H."/>
            <person name="Hubbard S.S."/>
            <person name="Banfield J.F."/>
        </authorList>
    </citation>
    <scope>NUCLEOTIDE SEQUENCE [LARGE SCALE GENOMIC DNA]</scope>
</reference>
<dbReference type="Pfam" id="PF01471">
    <property type="entry name" value="PG_binding_1"/>
    <property type="match status" value="1"/>
</dbReference>
<name>A0A1F6UR51_9BACT</name>
<proteinExistence type="predicted"/>